<organism evidence="3 4">
    <name type="scientific">Caproicibacterium argilliputei</name>
    <dbReference type="NCBI Taxonomy" id="3030016"/>
    <lineage>
        <taxon>Bacteria</taxon>
        <taxon>Bacillati</taxon>
        <taxon>Bacillota</taxon>
        <taxon>Clostridia</taxon>
        <taxon>Eubacteriales</taxon>
        <taxon>Oscillospiraceae</taxon>
        <taxon>Caproicibacterium</taxon>
    </lineage>
</organism>
<keyword evidence="2" id="KW-0732">Signal</keyword>
<dbReference type="Pfam" id="PF01547">
    <property type="entry name" value="SBP_bac_1"/>
    <property type="match status" value="1"/>
</dbReference>
<dbReference type="PANTHER" id="PTHR43649:SF27">
    <property type="entry name" value="EXTRACELLULAR SOLUTE-BINDING PROTEIN FAMILY 1"/>
    <property type="match status" value="1"/>
</dbReference>
<reference evidence="4" key="1">
    <citation type="submission" date="2024-06" db="EMBL/GenBank/DDBJ databases">
        <title>Caproicibacterium argilliputei sp. nov, a novel caproic acid producing anaerobic bacterium isolated from pit mud.</title>
        <authorList>
            <person name="Zeng C."/>
        </authorList>
    </citation>
    <scope>NUCLEOTIDE SEQUENCE [LARGE SCALE GENOMIC DNA]</scope>
    <source>
        <strain evidence="4">ZCY20-5</strain>
    </source>
</reference>
<evidence type="ECO:0000313" key="3">
    <source>
        <dbReference type="EMBL" id="WOC31544.1"/>
    </source>
</evidence>
<name>A0AA97D930_9FIRM</name>
<dbReference type="InterPro" id="IPR006059">
    <property type="entry name" value="SBP"/>
</dbReference>
<dbReference type="RefSeq" id="WP_316934943.1">
    <property type="nucleotide sequence ID" value="NZ_CP135996.1"/>
</dbReference>
<dbReference type="PANTHER" id="PTHR43649">
    <property type="entry name" value="ARABINOSE-BINDING PROTEIN-RELATED"/>
    <property type="match status" value="1"/>
</dbReference>
<dbReference type="InterPro" id="IPR050490">
    <property type="entry name" value="Bact_solute-bd_prot1"/>
</dbReference>
<gene>
    <name evidence="3" type="ORF">PXC00_10015</name>
</gene>
<protein>
    <submittedName>
        <fullName evidence="3">Extracellular solute-binding protein</fullName>
    </submittedName>
</protein>
<dbReference type="SUPFAM" id="SSF53850">
    <property type="entry name" value="Periplasmic binding protein-like II"/>
    <property type="match status" value="1"/>
</dbReference>
<dbReference type="KEGG" id="carl:PXC00_10015"/>
<dbReference type="Gene3D" id="2.60.120.260">
    <property type="entry name" value="Galactose-binding domain-like"/>
    <property type="match status" value="2"/>
</dbReference>
<dbReference type="EMBL" id="CP135996">
    <property type="protein sequence ID" value="WOC31544.1"/>
    <property type="molecule type" value="Genomic_DNA"/>
</dbReference>
<sequence length="978" mass="109309">MKCRKRMKALLASVLACAMVLQMSPSPVWADTGTQTAAQQVSESQSGKDEIDTFSMQSKYKYEDYLQQYKNAASPADTYEVEAKDYTQVSGMEVKRYADYQGVSGTSVLTGESGWIEWTVNIRQAGLYNLALQYYPVEGKSADIGRAVYIDGKLPYAEAGIVELSRQWGFASGKFEKDNQGNELKPDEVEKPEWSKEFLYDASGYYTEPLKFYFSAGKHTVRLISQEEPMLLRELQICQQPEVPTYQQVSAQYKEKGYKAASGQSITVQAESVYKSSDPTFAPLSDRSSPSVQPPSTGSIRLNSVGGANWCQAGQWIEWKVSVPETGLYKIGMHVKQNWMQGLYVPRQLQIDGEVPFREMEEIAFQYDNDWYEKTLGDASPYLFYLTKGEHILRLKVVLGAAASILRNVQTSVTNLNDIYQQVIMLTGEDTDQWRDYQVAKNLPNLSKQIWQEYVRLVGVEKKIESLTGKNSDKEALIQTVTQQLNDFYRDVEEIPGKKDSFKTNIGSLGTWLTQVASMPLQVDFLTIQPPSAEAPVLHNTFWDRMLHQLKLLGSSFTTDYNAVGNVSNGSSAKSITVWIGTGRDQADTIKSLIDSSFTKQSGINVNLMLVPQGTLLQATLAGQGPDVAMQVTCDTPMNYGIRGAAADLSQFSDFQEVEKRFRSSAMLPFTFRGKTYALPETQTFNMLFYRKDILKKLNMHVPKTWDDVKADISVLSKNHMEFGMLPLNTAQQGGAGSSADISYGMFLYQNGGQFYTKDGKSSALDSKTAVNAFKEWVKYYQAYTLTREFDVQNRFRTGEAPLVVSDYTLYNTLQVAAPEIKGLWGFTEVPGTVQADGTVSHAAASTGTATIIMQNAKDKQSAWEFLKWWTSADVQTAYGRGMEALQGASARYPTANIEALKRLPWPAEDYNSIAKAFAHVQGIPQVPGSYYTARDIQNAFSTVVIDQTEDAREALMDNVKAINDEIASKREEFRLDS</sequence>
<evidence type="ECO:0000256" key="2">
    <source>
        <dbReference type="SAM" id="SignalP"/>
    </source>
</evidence>
<evidence type="ECO:0000313" key="4">
    <source>
        <dbReference type="Proteomes" id="UP001300604"/>
    </source>
</evidence>
<reference evidence="3 4" key="2">
    <citation type="submission" date="2024-06" db="EMBL/GenBank/DDBJ databases">
        <title>Caproicibacterium argilliputei sp. nov, a novel caproic acid producing anaerobic bacterium isolated from pit mud.</title>
        <authorList>
            <person name="Xia S."/>
        </authorList>
    </citation>
    <scope>NUCLEOTIDE SEQUENCE [LARGE SCALE GENOMIC DNA]</scope>
    <source>
        <strain evidence="3 4">ZCY20-5</strain>
    </source>
</reference>
<keyword evidence="4" id="KW-1185">Reference proteome</keyword>
<feature type="coiled-coil region" evidence="1">
    <location>
        <begin position="946"/>
        <end position="973"/>
    </location>
</feature>
<dbReference type="AlphaFoldDB" id="A0AA97D930"/>
<keyword evidence="1" id="KW-0175">Coiled coil</keyword>
<feature type="chain" id="PRO_5041706563" evidence="2">
    <location>
        <begin position="31"/>
        <end position="978"/>
    </location>
</feature>
<dbReference type="Gene3D" id="3.40.190.10">
    <property type="entry name" value="Periplasmic binding protein-like II"/>
    <property type="match status" value="1"/>
</dbReference>
<evidence type="ECO:0000256" key="1">
    <source>
        <dbReference type="SAM" id="Coils"/>
    </source>
</evidence>
<proteinExistence type="predicted"/>
<feature type="signal peptide" evidence="2">
    <location>
        <begin position="1"/>
        <end position="30"/>
    </location>
</feature>
<dbReference type="Proteomes" id="UP001300604">
    <property type="component" value="Chromosome"/>
</dbReference>
<accession>A0AA97D930</accession>